<evidence type="ECO:0000256" key="1">
    <source>
        <dbReference type="SAM" id="Phobius"/>
    </source>
</evidence>
<dbReference type="Proteomes" id="UP000424468">
    <property type="component" value="Chromosome"/>
</dbReference>
<keyword evidence="1" id="KW-0812">Transmembrane</keyword>
<dbReference type="RefSeq" id="WP_156006960.1">
    <property type="nucleotide sequence ID" value="NZ_CP046276.1"/>
</dbReference>
<gene>
    <name evidence="2" type="ORF">STABA_v1c08660</name>
</gene>
<evidence type="ECO:0000313" key="2">
    <source>
        <dbReference type="EMBL" id="QGS52221.1"/>
    </source>
</evidence>
<name>A0A6I6CBB0_9MOLU</name>
<feature type="transmembrane region" description="Helical" evidence="1">
    <location>
        <begin position="67"/>
        <end position="90"/>
    </location>
</feature>
<feature type="transmembrane region" description="Helical" evidence="1">
    <location>
        <begin position="185"/>
        <end position="202"/>
    </location>
</feature>
<accession>A0A6I6CBB0</accession>
<sequence length="705" mass="82218">MEEKLKKISSNVKNISLLSLIRFSFKILFFEKTFLIFIFIANLFSILVAVIFSFMKSGEMMNEVYDFYVIIFINVFMFLIIIRIINFYFVRKKDDKTIFIALSNHISRSKFFIAEYLTMFITIVFSVIFSYIIFNALYFFMHGFKVSEYVFHKTTYFLIFALIIVIALLNFIIFLILILGSQPTLIISTILMSLSFVANIPAKLVQSKYEALNLTINEKDSSAIKTVISVKDIYESFNLQNSINTGKIKYKYLAKALNNYLTDFSSENPNDYNLKPNKDLASNLKNRYNNFWDQQLNVIDKTKKDYKMSGKLSYLNSDMISSKTGNWKITDQVDVNFSLGSTFKTTQQLQEMIASEETSIEQKNILNDLLNFNQEIWTKIPNMLSDKSSLFKTYIWLYGEELNSPKVEKFVKGEDDKFDLNNLPQKNLSDIKLEINQDLPNLKQIINSLNKANTGLNITENDVEIDNQQTQTKTNCSIKAKSESENFKGSVNVSYNSIEQTNYVLKQENKESVVLAKSDLISIYNILMTGSRPDATNPSVGLFDDDTNSLKEYINTNMNFPLMFTARILEEYFIPYTTNYYYLTTLNLREDSNYVQFKKNLKIAEAISYLNPFYATWSYFTQYTGFYNDNIWFEYSNDSLINTRKQENIFLPYVIYNLKSDDSNVIIKDTYNKYFDPLYSLLIIFSSTIVLIFIAMNRFRKIDIS</sequence>
<keyword evidence="1" id="KW-0472">Membrane</keyword>
<feature type="transmembrane region" description="Helical" evidence="1">
    <location>
        <begin position="154"/>
        <end position="178"/>
    </location>
</feature>
<proteinExistence type="predicted"/>
<evidence type="ECO:0000313" key="3">
    <source>
        <dbReference type="Proteomes" id="UP000424468"/>
    </source>
</evidence>
<keyword evidence="1" id="KW-1133">Transmembrane helix</keyword>
<keyword evidence="3" id="KW-1185">Reference proteome</keyword>
<protein>
    <submittedName>
        <fullName evidence="2">ABC transporter permease</fullName>
    </submittedName>
</protein>
<feature type="transmembrane region" description="Helical" evidence="1">
    <location>
        <begin position="111"/>
        <end position="134"/>
    </location>
</feature>
<dbReference type="EMBL" id="CP046276">
    <property type="protein sequence ID" value="QGS52221.1"/>
    <property type="molecule type" value="Genomic_DNA"/>
</dbReference>
<dbReference type="KEGG" id="stab:STABA_v1c08660"/>
<dbReference type="OrthoDB" id="391549at2"/>
<feature type="transmembrane region" description="Helical" evidence="1">
    <location>
        <begin position="34"/>
        <end position="55"/>
    </location>
</feature>
<reference evidence="2 3" key="1">
    <citation type="submission" date="2019-11" db="EMBL/GenBank/DDBJ databases">
        <title>Complete genome sequence of Spiroplasma tabanidicola TAUS-1 (DSM 22603).</title>
        <authorList>
            <person name="Huang C.-T."/>
            <person name="Lin Y.-C."/>
            <person name="Kuo C.-H."/>
        </authorList>
    </citation>
    <scope>NUCLEOTIDE SEQUENCE [LARGE SCALE GENOMIC DNA]</scope>
    <source>
        <strain evidence="2 3">TAUS-1</strain>
    </source>
</reference>
<feature type="transmembrane region" description="Helical" evidence="1">
    <location>
        <begin position="678"/>
        <end position="696"/>
    </location>
</feature>
<organism evidence="2 3">
    <name type="scientific">Spiroplasma tabanidicola</name>
    <dbReference type="NCBI Taxonomy" id="324079"/>
    <lineage>
        <taxon>Bacteria</taxon>
        <taxon>Bacillati</taxon>
        <taxon>Mycoplasmatota</taxon>
        <taxon>Mollicutes</taxon>
        <taxon>Entomoplasmatales</taxon>
        <taxon>Spiroplasmataceae</taxon>
        <taxon>Spiroplasma</taxon>
    </lineage>
</organism>
<dbReference type="AlphaFoldDB" id="A0A6I6CBB0"/>